<evidence type="ECO:0000256" key="3">
    <source>
        <dbReference type="ARBA" id="ARBA00022723"/>
    </source>
</evidence>
<dbReference type="PROSITE" id="PS00680">
    <property type="entry name" value="MAP_1"/>
    <property type="match status" value="1"/>
</dbReference>
<dbReference type="Pfam" id="PF00557">
    <property type="entry name" value="Peptidase_M24"/>
    <property type="match status" value="1"/>
</dbReference>
<dbReference type="InterPro" id="IPR009003">
    <property type="entry name" value="Peptidase_S1_PA"/>
</dbReference>
<evidence type="ECO:0000256" key="1">
    <source>
        <dbReference type="ARBA" id="ARBA00022438"/>
    </source>
</evidence>
<dbReference type="InParanoid" id="A8X6A7"/>
<evidence type="ECO:0000313" key="7">
    <source>
        <dbReference type="EMBL" id="CAP28168.1"/>
    </source>
</evidence>
<feature type="domain" description="Peptidase S1" evidence="6">
    <location>
        <begin position="49"/>
        <end position="275"/>
    </location>
</feature>
<keyword evidence="3" id="KW-0479">Metal-binding</keyword>
<dbReference type="MEROPS" id="M24.017"/>
<evidence type="ECO:0000256" key="4">
    <source>
        <dbReference type="ARBA" id="ARBA00022801"/>
    </source>
</evidence>
<keyword evidence="2" id="KW-0645">Protease</keyword>
<dbReference type="InterPro" id="IPR043504">
    <property type="entry name" value="Peptidase_S1_PA_chymotrypsin"/>
</dbReference>
<dbReference type="GO" id="GO:0005829">
    <property type="term" value="C:cytosol"/>
    <property type="evidence" value="ECO:0000318"/>
    <property type="project" value="GO_Central"/>
</dbReference>
<protein>
    <submittedName>
        <fullName evidence="7">Protein CBG08322</fullName>
    </submittedName>
</protein>
<dbReference type="SUPFAM" id="SSF50494">
    <property type="entry name" value="Trypsin-like serine proteases"/>
    <property type="match status" value="1"/>
</dbReference>
<dbReference type="GO" id="GO:0046872">
    <property type="term" value="F:metal ion binding"/>
    <property type="evidence" value="ECO:0007669"/>
    <property type="project" value="UniProtKB-KW"/>
</dbReference>
<proteinExistence type="predicted"/>
<sequence length="275" mass="30966">MNLKSYCGTKPYLPLPTVPTKPSAEEHQSLKASCGTKSNLSRRFESRSIAGGKPIQGNEAPWAAKIHYPKISCSSTIISLRHIMSASHCLMSNITKFHDSGNDLIIYPESSELTVRNSNGKLLSDKVSKIIMMNFCLHPNARYDDMMIWELSENIPFDDYAYPACISSGLGYQKHERPRNQDAEKWMFPVKPGVKFREIGNVIQKHANANGFSVVKGYCGHGIHRLFHMAPNVPHYAKNNATGVMKAGNSFIIEPMINARTFYEDKWPDDWTARD</sequence>
<dbReference type="InterPro" id="IPR001254">
    <property type="entry name" value="Trypsin_dom"/>
</dbReference>
<dbReference type="EMBL" id="HE601100">
    <property type="protein sequence ID" value="CAP28168.1"/>
    <property type="molecule type" value="Genomic_DNA"/>
</dbReference>
<dbReference type="HOGENOM" id="CLU_1012778_0_0_1"/>
<gene>
    <name evidence="7 9" type="ORF">CBG08322</name>
    <name evidence="7" type="ORF">CBG_08322</name>
</gene>
<reference evidence="7 8" key="2">
    <citation type="journal article" date="2011" name="PLoS Genet.">
        <title>Caenorhabditis briggsae recombinant inbred line genotypes reveal inter-strain incompatibility and the evolution of recombination.</title>
        <authorList>
            <person name="Ross J.A."/>
            <person name="Koboldt D.C."/>
            <person name="Staisch J.E."/>
            <person name="Chamberlin H.M."/>
            <person name="Gupta B.P."/>
            <person name="Miller R.D."/>
            <person name="Baird S.E."/>
            <person name="Haag E.S."/>
        </authorList>
    </citation>
    <scope>NUCLEOTIDE SEQUENCE [LARGE SCALE GENOMIC DNA]</scope>
    <source>
        <strain evidence="7 8">AF16</strain>
    </source>
</reference>
<dbReference type="PANTHER" id="PTHR43330:SF7">
    <property type="entry name" value="METHIONINE AMINOPEPTIDASE 1"/>
    <property type="match status" value="1"/>
</dbReference>
<keyword evidence="4" id="KW-0378">Hydrolase</keyword>
<keyword evidence="8" id="KW-1185">Reference proteome</keyword>
<dbReference type="STRING" id="6238.A8X6A7"/>
<dbReference type="SUPFAM" id="SSF55920">
    <property type="entry name" value="Creatinase/aminopeptidase"/>
    <property type="match status" value="1"/>
</dbReference>
<feature type="region of interest" description="Disordered" evidence="5">
    <location>
        <begin position="17"/>
        <end position="36"/>
    </location>
</feature>
<dbReference type="Pfam" id="PF03761">
    <property type="entry name" value="DUF316"/>
    <property type="match status" value="1"/>
</dbReference>
<reference evidence="7 8" key="1">
    <citation type="journal article" date="2003" name="PLoS Biol.">
        <title>The genome sequence of Caenorhabditis briggsae: a platform for comparative genomics.</title>
        <authorList>
            <person name="Stein L.D."/>
            <person name="Bao Z."/>
            <person name="Blasiar D."/>
            <person name="Blumenthal T."/>
            <person name="Brent M.R."/>
            <person name="Chen N."/>
            <person name="Chinwalla A."/>
            <person name="Clarke L."/>
            <person name="Clee C."/>
            <person name="Coghlan A."/>
            <person name="Coulson A."/>
            <person name="D'Eustachio P."/>
            <person name="Fitch D.H."/>
            <person name="Fulton L.A."/>
            <person name="Fulton R.E."/>
            <person name="Griffiths-Jones S."/>
            <person name="Harris T.W."/>
            <person name="Hillier L.W."/>
            <person name="Kamath R."/>
            <person name="Kuwabara P.E."/>
            <person name="Mardis E.R."/>
            <person name="Marra M.A."/>
            <person name="Miner T.L."/>
            <person name="Minx P."/>
            <person name="Mullikin J.C."/>
            <person name="Plumb R.W."/>
            <person name="Rogers J."/>
            <person name="Schein J.E."/>
            <person name="Sohrmann M."/>
            <person name="Spieth J."/>
            <person name="Stajich J.E."/>
            <person name="Wei C."/>
            <person name="Willey D."/>
            <person name="Wilson R.K."/>
            <person name="Durbin R."/>
            <person name="Waterston R.H."/>
        </authorList>
    </citation>
    <scope>NUCLEOTIDE SEQUENCE [LARGE SCALE GENOMIC DNA]</scope>
    <source>
        <strain evidence="7 8">AF16</strain>
    </source>
</reference>
<name>A8X6A7_CAEBR</name>
<dbReference type="GeneID" id="8576522"/>
<evidence type="ECO:0000259" key="6">
    <source>
        <dbReference type="PROSITE" id="PS50240"/>
    </source>
</evidence>
<dbReference type="GO" id="GO:0070006">
    <property type="term" value="F:metalloaminopeptidase activity"/>
    <property type="evidence" value="ECO:0000318"/>
    <property type="project" value="GO_Central"/>
</dbReference>
<dbReference type="PROSITE" id="PS50240">
    <property type="entry name" value="TRYPSIN_DOM"/>
    <property type="match status" value="1"/>
</dbReference>
<dbReference type="AlphaFoldDB" id="A8X6A7"/>
<dbReference type="InterPro" id="IPR005514">
    <property type="entry name" value="DUF316"/>
</dbReference>
<evidence type="ECO:0000256" key="2">
    <source>
        <dbReference type="ARBA" id="ARBA00022670"/>
    </source>
</evidence>
<dbReference type="GO" id="GO:0004252">
    <property type="term" value="F:serine-type endopeptidase activity"/>
    <property type="evidence" value="ECO:0007669"/>
    <property type="project" value="InterPro"/>
</dbReference>
<evidence type="ECO:0000313" key="8">
    <source>
        <dbReference type="Proteomes" id="UP000008549"/>
    </source>
</evidence>
<dbReference type="WormBase" id="CBG08322">
    <property type="protein sequence ID" value="CBP49457"/>
    <property type="gene ID" value="WBGene00030135"/>
</dbReference>
<keyword evidence="1" id="KW-0031">Aminopeptidase</keyword>
<accession>A8X6A7</accession>
<dbReference type="PANTHER" id="PTHR43330">
    <property type="entry name" value="METHIONINE AMINOPEPTIDASE"/>
    <property type="match status" value="1"/>
</dbReference>
<dbReference type="InterPro" id="IPR000994">
    <property type="entry name" value="Pept_M24"/>
</dbReference>
<dbReference type="GO" id="GO:0006508">
    <property type="term" value="P:proteolysis"/>
    <property type="evidence" value="ECO:0007669"/>
    <property type="project" value="UniProtKB-KW"/>
</dbReference>
<dbReference type="Gene3D" id="2.40.10.10">
    <property type="entry name" value="Trypsin-like serine proteases"/>
    <property type="match status" value="1"/>
</dbReference>
<dbReference type="eggNOG" id="KOG2738">
    <property type="taxonomic scope" value="Eukaryota"/>
</dbReference>
<dbReference type="Proteomes" id="UP000008549">
    <property type="component" value="Unassembled WGS sequence"/>
</dbReference>
<dbReference type="Gene3D" id="3.90.230.10">
    <property type="entry name" value="Creatinase/methionine aminopeptidase superfamily"/>
    <property type="match status" value="1"/>
</dbReference>
<dbReference type="PROSITE" id="PS00134">
    <property type="entry name" value="TRYPSIN_HIS"/>
    <property type="match status" value="1"/>
</dbReference>
<organism evidence="7 8">
    <name type="scientific">Caenorhabditis briggsae</name>
    <dbReference type="NCBI Taxonomy" id="6238"/>
    <lineage>
        <taxon>Eukaryota</taxon>
        <taxon>Metazoa</taxon>
        <taxon>Ecdysozoa</taxon>
        <taxon>Nematoda</taxon>
        <taxon>Chromadorea</taxon>
        <taxon>Rhabditida</taxon>
        <taxon>Rhabditina</taxon>
        <taxon>Rhabditomorpha</taxon>
        <taxon>Rhabditoidea</taxon>
        <taxon>Rhabditidae</taxon>
        <taxon>Peloderinae</taxon>
        <taxon>Caenorhabditis</taxon>
    </lineage>
</organism>
<dbReference type="InterPro" id="IPR036005">
    <property type="entry name" value="Creatinase/aminopeptidase-like"/>
</dbReference>
<dbReference type="KEGG" id="cbr:CBG_08322"/>
<dbReference type="CTD" id="8576522"/>
<dbReference type="InterPro" id="IPR002467">
    <property type="entry name" value="Pept_M24A_MAP1"/>
</dbReference>
<dbReference type="InterPro" id="IPR018114">
    <property type="entry name" value="TRYPSIN_HIS"/>
</dbReference>
<evidence type="ECO:0000313" key="9">
    <source>
        <dbReference type="WormBase" id="CBG08322"/>
    </source>
</evidence>
<evidence type="ECO:0000256" key="5">
    <source>
        <dbReference type="SAM" id="MobiDB-lite"/>
    </source>
</evidence>
<dbReference type="RefSeq" id="XP_002634526.1">
    <property type="nucleotide sequence ID" value="XM_002634480.1"/>
</dbReference>